<comment type="caution">
    <text evidence="3">The sequence shown here is derived from an EMBL/GenBank/DDBJ whole genome shotgun (WGS) entry which is preliminary data.</text>
</comment>
<keyword evidence="2" id="KW-0812">Transmembrane</keyword>
<sequence>MHRIRKWFGLDGDDSISLKMQTREAVENKNTQNINNASQTKELLSNQSTQNTNNNSSSVTSMSTVGNELGPTRRVYNQVDAFLRQHVHLKEGDCLSCKLLGTGTPILASVFVAWYGKKNMHIYHGRYRISYLASYCFLTIYLLMIATARYTDNSIFRAPKTEEEKEMNLSQHVGLLLQEDIQNLKNIYVKYFPSINDKEK</sequence>
<evidence type="ECO:0000313" key="4">
    <source>
        <dbReference type="Proteomes" id="UP001195483"/>
    </source>
</evidence>
<dbReference type="EMBL" id="JAEAOA010001931">
    <property type="protein sequence ID" value="KAK3611455.1"/>
    <property type="molecule type" value="Genomic_DNA"/>
</dbReference>
<feature type="region of interest" description="Disordered" evidence="1">
    <location>
        <begin position="44"/>
        <end position="63"/>
    </location>
</feature>
<dbReference type="AlphaFoldDB" id="A0AAE0TK82"/>
<proteinExistence type="predicted"/>
<evidence type="ECO:0000313" key="3">
    <source>
        <dbReference type="EMBL" id="KAK3611455.1"/>
    </source>
</evidence>
<feature type="compositionally biased region" description="Low complexity" evidence="1">
    <location>
        <begin position="45"/>
        <end position="63"/>
    </location>
</feature>
<keyword evidence="2" id="KW-1133">Transmembrane helix</keyword>
<keyword evidence="4" id="KW-1185">Reference proteome</keyword>
<feature type="transmembrane region" description="Helical" evidence="2">
    <location>
        <begin position="129"/>
        <end position="150"/>
    </location>
</feature>
<reference evidence="3" key="3">
    <citation type="submission" date="2023-05" db="EMBL/GenBank/DDBJ databases">
        <authorList>
            <person name="Smith C.H."/>
        </authorList>
    </citation>
    <scope>NUCLEOTIDE SEQUENCE</scope>
    <source>
        <strain evidence="3">CHS0354</strain>
        <tissue evidence="3">Mantle</tissue>
    </source>
</reference>
<organism evidence="3 4">
    <name type="scientific">Potamilus streckersoni</name>
    <dbReference type="NCBI Taxonomy" id="2493646"/>
    <lineage>
        <taxon>Eukaryota</taxon>
        <taxon>Metazoa</taxon>
        <taxon>Spiralia</taxon>
        <taxon>Lophotrochozoa</taxon>
        <taxon>Mollusca</taxon>
        <taxon>Bivalvia</taxon>
        <taxon>Autobranchia</taxon>
        <taxon>Heteroconchia</taxon>
        <taxon>Palaeoheterodonta</taxon>
        <taxon>Unionida</taxon>
        <taxon>Unionoidea</taxon>
        <taxon>Unionidae</taxon>
        <taxon>Ambleminae</taxon>
        <taxon>Lampsilini</taxon>
        <taxon>Potamilus</taxon>
    </lineage>
</organism>
<reference evidence="3" key="2">
    <citation type="journal article" date="2021" name="Genome Biol. Evol.">
        <title>Developing a high-quality reference genome for a parasitic bivalve with doubly uniparental inheritance (Bivalvia: Unionida).</title>
        <authorList>
            <person name="Smith C.H."/>
        </authorList>
    </citation>
    <scope>NUCLEOTIDE SEQUENCE</scope>
    <source>
        <strain evidence="3">CHS0354</strain>
        <tissue evidence="3">Mantle</tissue>
    </source>
</reference>
<evidence type="ECO:0000256" key="1">
    <source>
        <dbReference type="SAM" id="MobiDB-lite"/>
    </source>
</evidence>
<feature type="transmembrane region" description="Helical" evidence="2">
    <location>
        <begin position="99"/>
        <end position="117"/>
    </location>
</feature>
<keyword evidence="2" id="KW-0472">Membrane</keyword>
<reference evidence="3" key="1">
    <citation type="journal article" date="2021" name="Genome Biol. Evol.">
        <title>A High-Quality Reference Genome for a Parasitic Bivalve with Doubly Uniparental Inheritance (Bivalvia: Unionida).</title>
        <authorList>
            <person name="Smith C.H."/>
        </authorList>
    </citation>
    <scope>NUCLEOTIDE SEQUENCE</scope>
    <source>
        <strain evidence="3">CHS0354</strain>
    </source>
</reference>
<accession>A0AAE0TK82</accession>
<gene>
    <name evidence="3" type="ORF">CHS0354_032735</name>
</gene>
<dbReference type="Proteomes" id="UP001195483">
    <property type="component" value="Unassembled WGS sequence"/>
</dbReference>
<protein>
    <submittedName>
        <fullName evidence="3">Uncharacterized protein</fullName>
    </submittedName>
</protein>
<name>A0AAE0TK82_9BIVA</name>
<evidence type="ECO:0000256" key="2">
    <source>
        <dbReference type="SAM" id="Phobius"/>
    </source>
</evidence>